<protein>
    <submittedName>
        <fullName evidence="1">Uncharacterized protein</fullName>
    </submittedName>
</protein>
<dbReference type="Proteomes" id="UP000219636">
    <property type="component" value="Unassembled WGS sequence"/>
</dbReference>
<evidence type="ECO:0000313" key="1">
    <source>
        <dbReference type="EMBL" id="SOC09478.1"/>
    </source>
</evidence>
<dbReference type="AlphaFoldDB" id="A0A285SPP8"/>
<reference evidence="2" key="1">
    <citation type="submission" date="2017-08" db="EMBL/GenBank/DDBJ databases">
        <authorList>
            <person name="Varghese N."/>
            <person name="Submissions S."/>
        </authorList>
    </citation>
    <scope>NUCLEOTIDE SEQUENCE [LARGE SCALE GENOMIC DNA]</scope>
    <source>
        <strain evidence="2">JC22</strain>
    </source>
</reference>
<keyword evidence="2" id="KW-1185">Reference proteome</keyword>
<proteinExistence type="predicted"/>
<gene>
    <name evidence="1" type="ORF">SAMN05880501_105256</name>
</gene>
<name>A0A285SPP8_9BACL</name>
<evidence type="ECO:0000313" key="2">
    <source>
        <dbReference type="Proteomes" id="UP000219636"/>
    </source>
</evidence>
<sequence length="34" mass="3903">MMLKALEAKTLEGFLIFHTSESNFGRLLSKLFDN</sequence>
<organism evidence="1 2">
    <name type="scientific">Ureibacillus xyleni</name>
    <dbReference type="NCBI Taxonomy" id="614648"/>
    <lineage>
        <taxon>Bacteria</taxon>
        <taxon>Bacillati</taxon>
        <taxon>Bacillota</taxon>
        <taxon>Bacilli</taxon>
        <taxon>Bacillales</taxon>
        <taxon>Caryophanaceae</taxon>
        <taxon>Ureibacillus</taxon>
    </lineage>
</organism>
<accession>A0A285SPP8</accession>
<dbReference type="EMBL" id="OBMQ01000005">
    <property type="protein sequence ID" value="SOC09478.1"/>
    <property type="molecule type" value="Genomic_DNA"/>
</dbReference>